<dbReference type="RefSeq" id="WP_109716689.1">
    <property type="nucleotide sequence ID" value="NZ_CP125958.1"/>
</dbReference>
<keyword evidence="5" id="KW-0004">4Fe-4S</keyword>
<evidence type="ECO:0000256" key="12">
    <source>
        <dbReference type="PIRNR" id="PIRNR000368"/>
    </source>
</evidence>
<keyword evidence="6" id="KW-0949">S-adenosyl-L-methionine</keyword>
<dbReference type="InterPro" id="IPR012837">
    <property type="entry name" value="NrdG"/>
</dbReference>
<dbReference type="InterPro" id="IPR013785">
    <property type="entry name" value="Aldolase_TIM"/>
</dbReference>
<dbReference type="PANTHER" id="PTHR30352:SF2">
    <property type="entry name" value="ANAEROBIC RIBONUCLEOSIDE-TRIPHOSPHATE REDUCTASE-ACTIVATING PROTEIN"/>
    <property type="match status" value="1"/>
</dbReference>
<evidence type="ECO:0000313" key="13">
    <source>
        <dbReference type="EMBL" id="PWK99488.1"/>
    </source>
</evidence>
<name>A0A2V2BEX1_9GAMM</name>
<keyword evidence="8 12" id="KW-0560">Oxidoreductase</keyword>
<dbReference type="GO" id="GO:0004748">
    <property type="term" value="F:ribonucleoside-diphosphate reductase activity, thioredoxin disulfide as acceptor"/>
    <property type="evidence" value="ECO:0007669"/>
    <property type="project" value="TreeGrafter"/>
</dbReference>
<reference evidence="13 14" key="1">
    <citation type="submission" date="2018-05" db="EMBL/GenBank/DDBJ databases">
        <title>Genomic Encyclopedia of Type Strains, Phase IV (KMG-V): Genome sequencing to study the core and pangenomes of soil and plant-associated prokaryotes.</title>
        <authorList>
            <person name="Whitman W."/>
        </authorList>
    </citation>
    <scope>NUCLEOTIDE SEQUENCE [LARGE SCALE GENOMIC DNA]</scope>
    <source>
        <strain evidence="13 14">PNA 200-10</strain>
    </source>
</reference>
<comment type="catalytic activity">
    <reaction evidence="11">
        <text>glycyl-[protein] + reduced [flavodoxin] + S-adenosyl-L-methionine = glycin-2-yl radical-[protein] + semiquinone [flavodoxin] + 5'-deoxyadenosine + L-methionine + H(+)</text>
        <dbReference type="Rhea" id="RHEA:61976"/>
        <dbReference type="Rhea" id="RHEA-COMP:10622"/>
        <dbReference type="Rhea" id="RHEA-COMP:14480"/>
        <dbReference type="Rhea" id="RHEA-COMP:15993"/>
        <dbReference type="Rhea" id="RHEA-COMP:15994"/>
        <dbReference type="ChEBI" id="CHEBI:15378"/>
        <dbReference type="ChEBI" id="CHEBI:17319"/>
        <dbReference type="ChEBI" id="CHEBI:29947"/>
        <dbReference type="ChEBI" id="CHEBI:32722"/>
        <dbReference type="ChEBI" id="CHEBI:57618"/>
        <dbReference type="ChEBI" id="CHEBI:57844"/>
        <dbReference type="ChEBI" id="CHEBI:59789"/>
        <dbReference type="ChEBI" id="CHEBI:140311"/>
    </reaction>
</comment>
<evidence type="ECO:0000313" key="14">
    <source>
        <dbReference type="Proteomes" id="UP000245981"/>
    </source>
</evidence>
<dbReference type="EMBL" id="QGHF01000002">
    <property type="protein sequence ID" value="PWK99488.1"/>
    <property type="molecule type" value="Genomic_DNA"/>
</dbReference>
<dbReference type="CDD" id="cd01335">
    <property type="entry name" value="Radical_SAM"/>
    <property type="match status" value="1"/>
</dbReference>
<dbReference type="SUPFAM" id="SSF102114">
    <property type="entry name" value="Radical SAM enzymes"/>
    <property type="match status" value="1"/>
</dbReference>
<dbReference type="OrthoDB" id="9782387at2"/>
<evidence type="ECO:0000256" key="4">
    <source>
        <dbReference type="ARBA" id="ARBA00014281"/>
    </source>
</evidence>
<comment type="caution">
    <text evidence="13">The sequence shown here is derived from an EMBL/GenBank/DDBJ whole genome shotgun (WGS) entry which is preliminary data.</text>
</comment>
<evidence type="ECO:0000256" key="5">
    <source>
        <dbReference type="ARBA" id="ARBA00022485"/>
    </source>
</evidence>
<dbReference type="InterPro" id="IPR001989">
    <property type="entry name" value="Radical_activat_CS"/>
</dbReference>
<evidence type="ECO:0000256" key="6">
    <source>
        <dbReference type="ARBA" id="ARBA00022691"/>
    </source>
</evidence>
<dbReference type="Proteomes" id="UP000245981">
    <property type="component" value="Unassembled WGS sequence"/>
</dbReference>
<evidence type="ECO:0000256" key="11">
    <source>
        <dbReference type="ARBA" id="ARBA00047365"/>
    </source>
</evidence>
<dbReference type="AlphaFoldDB" id="A0A2V2BEX1"/>
<dbReference type="SFLD" id="SFLDG01066">
    <property type="entry name" value="organic_radical-activating_enz"/>
    <property type="match status" value="1"/>
</dbReference>
<accession>A0A2V2BEX1</accession>
<dbReference type="NCBIfam" id="TIGR02491">
    <property type="entry name" value="NrdG"/>
    <property type="match status" value="1"/>
</dbReference>
<evidence type="ECO:0000256" key="9">
    <source>
        <dbReference type="ARBA" id="ARBA00023004"/>
    </source>
</evidence>
<dbReference type="GO" id="GO:0043365">
    <property type="term" value="F:[formate-C-acetyltransferase]-activating enzyme activity"/>
    <property type="evidence" value="ECO:0007669"/>
    <property type="project" value="InterPro"/>
</dbReference>
<evidence type="ECO:0000256" key="8">
    <source>
        <dbReference type="ARBA" id="ARBA00023002"/>
    </source>
</evidence>
<dbReference type="InterPro" id="IPR007197">
    <property type="entry name" value="rSAM"/>
</dbReference>
<comment type="cofactor">
    <cofactor evidence="1">
        <name>[4Fe-4S] cluster</name>
        <dbReference type="ChEBI" id="CHEBI:49883"/>
    </cofactor>
</comment>
<dbReference type="InterPro" id="IPR034457">
    <property type="entry name" value="Organic_radical-activating"/>
</dbReference>
<gene>
    <name evidence="13" type="ORF">C7431_102295</name>
</gene>
<evidence type="ECO:0000256" key="7">
    <source>
        <dbReference type="ARBA" id="ARBA00022723"/>
    </source>
</evidence>
<dbReference type="GO" id="GO:0051539">
    <property type="term" value="F:4 iron, 4 sulfur cluster binding"/>
    <property type="evidence" value="ECO:0007669"/>
    <property type="project" value="UniProtKB-KW"/>
</dbReference>
<evidence type="ECO:0000256" key="1">
    <source>
        <dbReference type="ARBA" id="ARBA00001966"/>
    </source>
</evidence>
<dbReference type="STRING" id="574096.HA38_02845"/>
<evidence type="ECO:0000256" key="10">
    <source>
        <dbReference type="ARBA" id="ARBA00023014"/>
    </source>
</evidence>
<evidence type="ECO:0000256" key="2">
    <source>
        <dbReference type="ARBA" id="ARBA00003852"/>
    </source>
</evidence>
<dbReference type="NCBIfam" id="NF008335">
    <property type="entry name" value="PRK11121.1"/>
    <property type="match status" value="1"/>
</dbReference>
<dbReference type="PROSITE" id="PS01087">
    <property type="entry name" value="RADICAL_ACTIVATING"/>
    <property type="match status" value="1"/>
</dbReference>
<evidence type="ECO:0000256" key="3">
    <source>
        <dbReference type="ARBA" id="ARBA00009777"/>
    </source>
</evidence>
<dbReference type="Gene3D" id="3.20.20.70">
    <property type="entry name" value="Aldolase class I"/>
    <property type="match status" value="1"/>
</dbReference>
<keyword evidence="9" id="KW-0408">Iron</keyword>
<dbReference type="PIRSF" id="PIRSF000368">
    <property type="entry name" value="NrdG"/>
    <property type="match status" value="1"/>
</dbReference>
<dbReference type="SFLD" id="SFLDG01063">
    <property type="entry name" value="activating_enzymes__group_1"/>
    <property type="match status" value="1"/>
</dbReference>
<protein>
    <recommendedName>
        <fullName evidence="4 12">Anaerobic ribonucleoside-triphosphate reductase-activating protein</fullName>
        <ecNumber evidence="12">1.97.1.-</ecNumber>
    </recommendedName>
</protein>
<comment type="function">
    <text evidence="2 12">Activation of anaerobic ribonucleoside-triphosphate reductase under anaerobic conditions by generation of an organic free radical, using S-adenosylmethionine and reduced flavodoxin as cosubstrates to produce 5'-deoxy-adenosine.</text>
</comment>
<organism evidence="13 14">
    <name type="scientific">Pantoea allii</name>
    <dbReference type="NCBI Taxonomy" id="574096"/>
    <lineage>
        <taxon>Bacteria</taxon>
        <taxon>Pseudomonadati</taxon>
        <taxon>Pseudomonadota</taxon>
        <taxon>Gammaproteobacteria</taxon>
        <taxon>Enterobacterales</taxon>
        <taxon>Erwiniaceae</taxon>
        <taxon>Pantoea</taxon>
    </lineage>
</organism>
<keyword evidence="7" id="KW-0479">Metal-binding</keyword>
<keyword evidence="10" id="KW-0411">Iron-sulfur</keyword>
<dbReference type="PANTHER" id="PTHR30352">
    <property type="entry name" value="PYRUVATE FORMATE-LYASE-ACTIVATING ENZYME"/>
    <property type="match status" value="1"/>
</dbReference>
<dbReference type="EC" id="1.97.1.-" evidence="12"/>
<sequence length="155" mass="17969">MMRIHRYYDVDIVNGPGTRCTLFVSGCEHQCRGCYNQSTWRLDSGVPFTLAMEEQLLADLKDTRIPRQGLSLSGGDPLHPHNVPHIRRLVKRVKQECAGKDIWLWTGYEMQTLSPAQRAILPWIDVMIDGRFEAAEKDATLLWRGSRNQQIWYLR</sequence>
<proteinExistence type="inferred from homology"/>
<dbReference type="SFLD" id="SFLDS00029">
    <property type="entry name" value="Radical_SAM"/>
    <property type="match status" value="1"/>
</dbReference>
<dbReference type="GeneID" id="99738537"/>
<dbReference type="GO" id="GO:0046872">
    <property type="term" value="F:metal ion binding"/>
    <property type="evidence" value="ECO:0007669"/>
    <property type="project" value="UniProtKB-KW"/>
</dbReference>
<dbReference type="InterPro" id="IPR058240">
    <property type="entry name" value="rSAM_sf"/>
</dbReference>
<comment type="similarity">
    <text evidence="3 12">Belongs to the organic radical-activating enzymes family.</text>
</comment>
<dbReference type="Pfam" id="PF13353">
    <property type="entry name" value="Fer4_12"/>
    <property type="match status" value="1"/>
</dbReference>
<dbReference type="SFLD" id="SFLDF00299">
    <property type="entry name" value="anaerobic_ribonucleoside-triph"/>
    <property type="match status" value="1"/>
</dbReference>